<proteinExistence type="inferred from homology"/>
<sequence>MPTASQGTIHTDLLLGDVLPAYSQPHQSDELTVFLSGLIQEIIFYHPSLVDDQTQLSDRDKMTLDGVLAGTALNSHFVDTLVSAVERSILPHHKTVRVCLSDADSHSFGALLGGAFELSELNPAMGRRGVSRFASSAYKSAFALECEVIKQLRAKDVDVQIIVPFVRSLSDAAKIIDRLAEQGLPRGLNKLKVIYGCDLPSSALLSERLLQYFDGVAINIDTLTEFTLGVDRKNEEVGPFFDPQNDSVIELISLVAKNAKALNKPVLAICDELINYPKLQEKLAEKQISCFITM</sequence>
<dbReference type="InterPro" id="IPR006319">
    <property type="entry name" value="PEP_synth"/>
</dbReference>
<keyword evidence="3" id="KW-0547">Nucleotide-binding</keyword>
<comment type="similarity">
    <text evidence="1">Belongs to the PEP-utilizing enzyme family.</text>
</comment>
<evidence type="ECO:0000256" key="1">
    <source>
        <dbReference type="ARBA" id="ARBA00007837"/>
    </source>
</evidence>
<dbReference type="AlphaFoldDB" id="A0A2N8Z9N5"/>
<dbReference type="GO" id="GO:0005524">
    <property type="term" value="F:ATP binding"/>
    <property type="evidence" value="ECO:0007669"/>
    <property type="project" value="UniProtKB-KW"/>
</dbReference>
<dbReference type="GO" id="GO:0008986">
    <property type="term" value="F:pyruvate, water dikinase activity"/>
    <property type="evidence" value="ECO:0007669"/>
    <property type="project" value="InterPro"/>
</dbReference>
<protein>
    <submittedName>
        <fullName evidence="6">Phosphoenolpyruvate synthase</fullName>
    </submittedName>
</protein>
<dbReference type="InterPro" id="IPR015813">
    <property type="entry name" value="Pyrv/PenolPyrv_kinase-like_dom"/>
</dbReference>
<dbReference type="EMBL" id="LT960611">
    <property type="protein sequence ID" value="SON48573.1"/>
    <property type="molecule type" value="Genomic_DNA"/>
</dbReference>
<evidence type="ECO:0000256" key="4">
    <source>
        <dbReference type="ARBA" id="ARBA00022840"/>
    </source>
</evidence>
<evidence type="ECO:0000313" key="6">
    <source>
        <dbReference type="EMBL" id="SON48573.1"/>
    </source>
</evidence>
<evidence type="ECO:0000256" key="3">
    <source>
        <dbReference type="ARBA" id="ARBA00022741"/>
    </source>
</evidence>
<evidence type="ECO:0000259" key="5">
    <source>
        <dbReference type="Pfam" id="PF02896"/>
    </source>
</evidence>
<keyword evidence="7" id="KW-1185">Reference proteome</keyword>
<dbReference type="RefSeq" id="WP_102521400.1">
    <property type="nucleotide sequence ID" value="NZ_LT960611.1"/>
</dbReference>
<dbReference type="GO" id="GO:0046872">
    <property type="term" value="F:metal ion binding"/>
    <property type="evidence" value="ECO:0007669"/>
    <property type="project" value="UniProtKB-KW"/>
</dbReference>
<keyword evidence="2" id="KW-0479">Metal-binding</keyword>
<accession>A0A2N8Z9N5</accession>
<evidence type="ECO:0000313" key="7">
    <source>
        <dbReference type="Proteomes" id="UP000235828"/>
    </source>
</evidence>
<dbReference type="Pfam" id="PF02896">
    <property type="entry name" value="PEP-utilizers_C"/>
    <property type="match status" value="1"/>
</dbReference>
<dbReference type="Gene3D" id="3.20.20.60">
    <property type="entry name" value="Phosphoenolpyruvate-binding domains"/>
    <property type="match status" value="1"/>
</dbReference>
<dbReference type="PANTHER" id="PTHR43030:SF1">
    <property type="entry name" value="PHOSPHOENOLPYRUVATE SYNTHASE"/>
    <property type="match status" value="1"/>
</dbReference>
<keyword evidence="6" id="KW-0670">Pyruvate</keyword>
<dbReference type="Proteomes" id="UP000235828">
    <property type="component" value="Chromosome A"/>
</dbReference>
<reference evidence="6 7" key="1">
    <citation type="submission" date="2017-10" db="EMBL/GenBank/DDBJ databases">
        <authorList>
            <person name="Banno H."/>
            <person name="Chua N.-H."/>
        </authorList>
    </citation>
    <scope>NUCLEOTIDE SEQUENCE [LARGE SCALE GENOMIC DNA]</scope>
    <source>
        <strain evidence="6">Vibrio tapetis CECT4600</strain>
    </source>
</reference>
<dbReference type="OrthoDB" id="5854851at2"/>
<dbReference type="InterPro" id="IPR000121">
    <property type="entry name" value="PEP_util_C"/>
</dbReference>
<organism evidence="6 7">
    <name type="scientific">Vibrio tapetis subsp. tapetis</name>
    <dbReference type="NCBI Taxonomy" id="1671868"/>
    <lineage>
        <taxon>Bacteria</taxon>
        <taxon>Pseudomonadati</taxon>
        <taxon>Pseudomonadota</taxon>
        <taxon>Gammaproteobacteria</taxon>
        <taxon>Vibrionales</taxon>
        <taxon>Vibrionaceae</taxon>
        <taxon>Vibrio</taxon>
    </lineage>
</organism>
<dbReference type="PANTHER" id="PTHR43030">
    <property type="entry name" value="PHOSPHOENOLPYRUVATE SYNTHASE"/>
    <property type="match status" value="1"/>
</dbReference>
<dbReference type="KEGG" id="vta:A0594"/>
<gene>
    <name evidence="6" type="ORF">VTAP4600_A0594</name>
</gene>
<feature type="domain" description="PEP-utilising enzyme C-terminal" evidence="5">
    <location>
        <begin position="96"/>
        <end position="284"/>
    </location>
</feature>
<name>A0A2N8Z9N5_9VIBR</name>
<evidence type="ECO:0000256" key="2">
    <source>
        <dbReference type="ARBA" id="ARBA00022723"/>
    </source>
</evidence>
<dbReference type="SUPFAM" id="SSF51621">
    <property type="entry name" value="Phosphoenolpyruvate/pyruvate domain"/>
    <property type="match status" value="1"/>
</dbReference>
<keyword evidence="4" id="KW-0067">ATP-binding</keyword>
<dbReference type="InterPro" id="IPR040442">
    <property type="entry name" value="Pyrv_kinase-like_dom_sf"/>
</dbReference>